<evidence type="ECO:0000256" key="8">
    <source>
        <dbReference type="ARBA" id="ARBA00023004"/>
    </source>
</evidence>
<keyword evidence="16" id="KW-1185">Reference proteome</keyword>
<organism evidence="15 16">
    <name type="scientific">Affinibrenneria salicis</name>
    <dbReference type="NCBI Taxonomy" id="2590031"/>
    <lineage>
        <taxon>Bacteria</taxon>
        <taxon>Pseudomonadati</taxon>
        <taxon>Pseudomonadota</taxon>
        <taxon>Gammaproteobacteria</taxon>
        <taxon>Enterobacterales</taxon>
        <taxon>Pectobacteriaceae</taxon>
        <taxon>Affinibrenneria</taxon>
    </lineage>
</organism>
<dbReference type="InterPro" id="IPR002817">
    <property type="entry name" value="ThiC/BzaA/B"/>
</dbReference>
<feature type="binding site" evidence="13">
    <location>
        <position position="584"/>
    </location>
    <ligand>
        <name>[4Fe-4S] cluster</name>
        <dbReference type="ChEBI" id="CHEBI:49883"/>
        <note>4Fe-4S-S-AdoMet</note>
    </ligand>
</feature>
<keyword evidence="9 13" id="KW-0411">Iron-sulfur</keyword>
<comment type="cofactor">
    <cofactor evidence="13">
        <name>[4Fe-4S] cluster</name>
        <dbReference type="ChEBI" id="CHEBI:49883"/>
    </cofactor>
    <text evidence="13">Binds 1 [4Fe-4S] cluster per subunit. The cluster is coordinated with 3 cysteines and an exchangeable S-adenosyl-L-methionine.</text>
</comment>
<feature type="binding site" evidence="13">
    <location>
        <position position="242"/>
    </location>
    <ligand>
        <name>substrate</name>
    </ligand>
</feature>
<dbReference type="EMBL" id="VYKJ01000023">
    <property type="protein sequence ID" value="KAA8995074.1"/>
    <property type="molecule type" value="Genomic_DNA"/>
</dbReference>
<dbReference type="GO" id="GO:0009228">
    <property type="term" value="P:thiamine biosynthetic process"/>
    <property type="evidence" value="ECO:0007669"/>
    <property type="project" value="UniProtKB-UniRule"/>
</dbReference>
<comment type="pathway">
    <text evidence="2 13">Cofactor biosynthesis; thiamine diphosphate biosynthesis.</text>
</comment>
<evidence type="ECO:0000256" key="13">
    <source>
        <dbReference type="HAMAP-Rule" id="MF_00089"/>
    </source>
</evidence>
<keyword evidence="5 13" id="KW-0479">Metal-binding</keyword>
<evidence type="ECO:0000313" key="16">
    <source>
        <dbReference type="Proteomes" id="UP000335415"/>
    </source>
</evidence>
<feature type="binding site" evidence="13">
    <location>
        <position position="271"/>
    </location>
    <ligand>
        <name>substrate</name>
    </ligand>
</feature>
<protein>
    <recommendedName>
        <fullName evidence="13">Phosphomethylpyrimidine synthase</fullName>
        <ecNumber evidence="13">4.1.99.17</ecNumber>
    </recommendedName>
    <alternativeName>
        <fullName evidence="13">Hydroxymethylpyrimidine phosphate synthase</fullName>
        <shortName evidence="13">HMP-P synthase</shortName>
        <shortName evidence="13">HMP-phosphate synthase</shortName>
        <shortName evidence="13">HMPP synthase</shortName>
    </alternativeName>
    <alternativeName>
        <fullName evidence="13">Thiamine biosynthesis protein ThiC</fullName>
    </alternativeName>
</protein>
<dbReference type="Proteomes" id="UP000335415">
    <property type="component" value="Unassembled WGS sequence"/>
</dbReference>
<keyword evidence="7 13" id="KW-0784">Thiamine biosynthesis</keyword>
<evidence type="ECO:0000313" key="15">
    <source>
        <dbReference type="EMBL" id="KAA8995074.1"/>
    </source>
</evidence>
<evidence type="ECO:0000256" key="5">
    <source>
        <dbReference type="ARBA" id="ARBA00022723"/>
    </source>
</evidence>
<feature type="binding site" evidence="13">
    <location>
        <position position="463"/>
    </location>
    <ligand>
        <name>substrate</name>
    </ligand>
</feature>
<feature type="domain" description="ThiC-associated" evidence="14">
    <location>
        <begin position="30"/>
        <end position="111"/>
    </location>
</feature>
<dbReference type="InterPro" id="IPR038521">
    <property type="entry name" value="ThiC/Bza_core_dom"/>
</dbReference>
<feature type="binding site" evidence="13">
    <location>
        <position position="300"/>
    </location>
    <ligand>
        <name>substrate</name>
    </ligand>
</feature>
<dbReference type="SFLD" id="SFLDG01114">
    <property type="entry name" value="phosphomethylpyrimidine_syntha"/>
    <property type="match status" value="1"/>
</dbReference>
<dbReference type="SFLD" id="SFLDS00113">
    <property type="entry name" value="Radical_SAM_Phosphomethylpyrim"/>
    <property type="match status" value="1"/>
</dbReference>
<comment type="function">
    <text evidence="1 13">Catalyzes the synthesis of the hydroxymethylpyrimidine phosphate (HMP-P) moiety of thiamine from aminoimidazole ribotide (AIR) in a radical S-adenosyl-L-methionine (SAM)-dependent reaction.</text>
</comment>
<feature type="binding site" evidence="13">
    <location>
        <position position="504"/>
    </location>
    <ligand>
        <name>Zn(2+)</name>
        <dbReference type="ChEBI" id="CHEBI:29105"/>
    </ligand>
</feature>
<keyword evidence="10 13" id="KW-0456">Lyase</keyword>
<dbReference type="Gene3D" id="3.20.20.540">
    <property type="entry name" value="Radical SAM ThiC family, central domain"/>
    <property type="match status" value="1"/>
</dbReference>
<dbReference type="NCBIfam" id="TIGR00190">
    <property type="entry name" value="thiC"/>
    <property type="match status" value="1"/>
</dbReference>
<evidence type="ECO:0000256" key="9">
    <source>
        <dbReference type="ARBA" id="ARBA00023014"/>
    </source>
</evidence>
<sequence length="645" mass="72374">MSSIQQKKPGRREQRAAAQQFINALQGSAFPASKRIYLSGSRADIRVPMREIQLSPTLTGGSKQQPVYQPNEPVPVYDTAGPYGDPDARPDVRVGLTRLRAGWIEERDDTETLPQVSSGFTQQRLADAGLDHLRFEQLPSPRRARQGRRVTQLHYARQGVITPEMEFIAIRENMGRERIRDSVLRQQHAGQSFGAHLPENITPEFVRQEVAAGRAIIPANINHPESEPMIIGRNFLVKVNANIGNSALTSSIEEEVEKLVWSTRWGADTVMDLSTGRYIHETREWILRNSPVPIGTVPIYQALEKVNGVAENLNWEMFRDTLLEQAEQGVDYFTIHAGVLLRYVPMTARRLTGIVSRGGSIMAKWCLSHHKESFLYEHFREICQICAAYDVALSLGDGLRPGSIQDANDEAQFAELYTLGELTKIAWEYDVQVMIEGPGHVPMQMIRRNMTEELEHCHEAPFYTLGPLTTDIAPGYDHFTSGIGAAMIGWFGCAMLCYVTPKEHLGLPNKEDVKQGLITYKIAAHAADLAKGHPGAQIRDNAMSKARFEFRWEDQFNLALDPETARAYHDETLPQESGKIAHFCSMCGPKFCSMKISQEVRDYAARQEAEAQPVEVEMARMSEAFRARGGEIYLAAGDLQLEEKP</sequence>
<reference evidence="15 16" key="1">
    <citation type="submission" date="2019-09" db="EMBL/GenBank/DDBJ databases">
        <authorList>
            <person name="Li Y."/>
        </authorList>
    </citation>
    <scope>NUCLEOTIDE SEQUENCE [LARGE SCALE GENOMIC DNA]</scope>
    <source>
        <strain evidence="15 16">L3-3HA</strain>
    </source>
</reference>
<dbReference type="Pfam" id="PF13667">
    <property type="entry name" value="ThiC-associated"/>
    <property type="match status" value="1"/>
</dbReference>
<keyword evidence="8 13" id="KW-0408">Iron</keyword>
<feature type="binding site" evidence="13">
    <location>
        <position position="436"/>
    </location>
    <ligand>
        <name>substrate</name>
    </ligand>
</feature>
<gene>
    <name evidence="13 15" type="primary">thiC</name>
    <name evidence="15" type="ORF">FJU30_25395</name>
</gene>
<proteinExistence type="inferred from homology"/>
<dbReference type="NCBIfam" id="NF006763">
    <property type="entry name" value="PRK09284.1"/>
    <property type="match status" value="1"/>
</dbReference>
<comment type="similarity">
    <text evidence="12 13">Belongs to the ThiC family.</text>
</comment>
<dbReference type="InterPro" id="IPR025747">
    <property type="entry name" value="ThiC-associated_dom"/>
</dbReference>
<dbReference type="EC" id="4.1.99.17" evidence="13"/>
<dbReference type="GO" id="GO:0051539">
    <property type="term" value="F:4 iron, 4 sulfur cluster binding"/>
    <property type="evidence" value="ECO:0007669"/>
    <property type="project" value="UniProtKB-KW"/>
</dbReference>
<comment type="subunit">
    <text evidence="13">Homodimer.</text>
</comment>
<evidence type="ECO:0000256" key="1">
    <source>
        <dbReference type="ARBA" id="ARBA00003175"/>
    </source>
</evidence>
<dbReference type="Pfam" id="PF01964">
    <property type="entry name" value="ThiC_Rad_SAM"/>
    <property type="match status" value="1"/>
</dbReference>
<name>A0A5J5FQB0_9GAMM</name>
<dbReference type="FunFam" id="3.20.20.540:FF:000001">
    <property type="entry name" value="Phosphomethylpyrimidine synthase"/>
    <property type="match status" value="1"/>
</dbReference>
<evidence type="ECO:0000256" key="10">
    <source>
        <dbReference type="ARBA" id="ARBA00023239"/>
    </source>
</evidence>
<dbReference type="GO" id="GO:0008270">
    <property type="term" value="F:zinc ion binding"/>
    <property type="evidence" value="ECO:0007669"/>
    <property type="project" value="UniProtKB-UniRule"/>
</dbReference>
<dbReference type="NCBIfam" id="NF009895">
    <property type="entry name" value="PRK13352.1"/>
    <property type="match status" value="1"/>
</dbReference>
<feature type="binding site" evidence="13">
    <location>
        <begin position="397"/>
        <end position="400"/>
    </location>
    <ligand>
        <name>substrate</name>
    </ligand>
</feature>
<dbReference type="HAMAP" id="MF_00089">
    <property type="entry name" value="ThiC"/>
    <property type="match status" value="1"/>
</dbReference>
<dbReference type="AlphaFoldDB" id="A0A5J5FQB0"/>
<feature type="binding site" evidence="13">
    <location>
        <position position="336"/>
    </location>
    <ligand>
        <name>substrate</name>
    </ligand>
</feature>
<feature type="binding site" evidence="13">
    <location>
        <position position="592"/>
    </location>
    <ligand>
        <name>[4Fe-4S] cluster</name>
        <dbReference type="ChEBI" id="CHEBI:49883"/>
        <note>4Fe-4S-S-AdoMet</note>
    </ligand>
</feature>
<dbReference type="GO" id="GO:0070284">
    <property type="term" value="F:phosphomethylpyrimidine synthase activity"/>
    <property type="evidence" value="ECO:0007669"/>
    <property type="project" value="UniProtKB-EC"/>
</dbReference>
<accession>A0A5J5FQB0</accession>
<keyword evidence="4 13" id="KW-0949">S-adenosyl-L-methionine</keyword>
<dbReference type="GO" id="GO:0005829">
    <property type="term" value="C:cytosol"/>
    <property type="evidence" value="ECO:0007669"/>
    <property type="project" value="TreeGrafter"/>
</dbReference>
<feature type="binding site" evidence="13">
    <location>
        <position position="587"/>
    </location>
    <ligand>
        <name>[4Fe-4S] cluster</name>
        <dbReference type="ChEBI" id="CHEBI:49883"/>
        <note>4Fe-4S-S-AdoMet</note>
    </ligand>
</feature>
<evidence type="ECO:0000256" key="2">
    <source>
        <dbReference type="ARBA" id="ARBA00004948"/>
    </source>
</evidence>
<dbReference type="PANTHER" id="PTHR30557">
    <property type="entry name" value="THIAMINE BIOSYNTHESIS PROTEIN THIC"/>
    <property type="match status" value="1"/>
</dbReference>
<keyword evidence="6 13" id="KW-0862">Zinc</keyword>
<feature type="binding site" evidence="13">
    <location>
        <begin position="356"/>
        <end position="358"/>
    </location>
    <ligand>
        <name>substrate</name>
    </ligand>
</feature>
<dbReference type="Gene3D" id="6.10.250.620">
    <property type="match status" value="1"/>
</dbReference>
<dbReference type="OrthoDB" id="9805897at2"/>
<dbReference type="PANTHER" id="PTHR30557:SF1">
    <property type="entry name" value="PHOSPHOMETHYLPYRIMIDINE SYNTHASE, CHLOROPLASTIC"/>
    <property type="match status" value="1"/>
</dbReference>
<comment type="catalytic activity">
    <reaction evidence="11 13">
        <text>5-amino-1-(5-phospho-beta-D-ribosyl)imidazole + S-adenosyl-L-methionine = 4-amino-2-methyl-5-(phosphooxymethyl)pyrimidine + CO + 5'-deoxyadenosine + formate + L-methionine + 3 H(+)</text>
        <dbReference type="Rhea" id="RHEA:24840"/>
        <dbReference type="ChEBI" id="CHEBI:15378"/>
        <dbReference type="ChEBI" id="CHEBI:15740"/>
        <dbReference type="ChEBI" id="CHEBI:17245"/>
        <dbReference type="ChEBI" id="CHEBI:17319"/>
        <dbReference type="ChEBI" id="CHEBI:57844"/>
        <dbReference type="ChEBI" id="CHEBI:58354"/>
        <dbReference type="ChEBI" id="CHEBI:59789"/>
        <dbReference type="ChEBI" id="CHEBI:137981"/>
        <dbReference type="EC" id="4.1.99.17"/>
    </reaction>
</comment>
<dbReference type="InterPro" id="IPR037509">
    <property type="entry name" value="ThiC"/>
</dbReference>
<evidence type="ECO:0000256" key="7">
    <source>
        <dbReference type="ARBA" id="ARBA00022977"/>
    </source>
</evidence>
<dbReference type="RefSeq" id="WP_150437749.1">
    <property type="nucleotide sequence ID" value="NZ_VYKJ01000023.1"/>
</dbReference>
<evidence type="ECO:0000256" key="12">
    <source>
        <dbReference type="ARBA" id="ARBA00061546"/>
    </source>
</evidence>
<dbReference type="SFLD" id="SFLDF00407">
    <property type="entry name" value="phosphomethylpyrimidine_syntha"/>
    <property type="match status" value="1"/>
</dbReference>
<dbReference type="UniPathway" id="UPA00060"/>
<evidence type="ECO:0000259" key="14">
    <source>
        <dbReference type="Pfam" id="PF13667"/>
    </source>
</evidence>
<evidence type="ECO:0000256" key="11">
    <source>
        <dbReference type="ARBA" id="ARBA00050218"/>
    </source>
</evidence>
<dbReference type="GO" id="GO:0009229">
    <property type="term" value="P:thiamine diphosphate biosynthetic process"/>
    <property type="evidence" value="ECO:0007669"/>
    <property type="project" value="UniProtKB-UniRule"/>
</dbReference>
<comment type="caution">
    <text evidence="15">The sequence shown here is derived from an EMBL/GenBank/DDBJ whole genome shotgun (WGS) entry which is preliminary data.</text>
</comment>
<keyword evidence="3 13" id="KW-0004">4Fe-4S</keyword>
<feature type="binding site" evidence="13">
    <location>
        <position position="440"/>
    </location>
    <ligand>
        <name>Zn(2+)</name>
        <dbReference type="ChEBI" id="CHEBI:29105"/>
    </ligand>
</feature>
<evidence type="ECO:0000256" key="4">
    <source>
        <dbReference type="ARBA" id="ARBA00022691"/>
    </source>
</evidence>
<evidence type="ECO:0000256" key="3">
    <source>
        <dbReference type="ARBA" id="ARBA00022485"/>
    </source>
</evidence>
<evidence type="ECO:0000256" key="6">
    <source>
        <dbReference type="ARBA" id="ARBA00022833"/>
    </source>
</evidence>